<dbReference type="AlphaFoldDB" id="A0A1I6VRB8"/>
<protein>
    <recommendedName>
        <fullName evidence="4">STAS domain-containing protein</fullName>
    </recommendedName>
</protein>
<evidence type="ECO:0000256" key="1">
    <source>
        <dbReference type="SAM" id="MobiDB-lite"/>
    </source>
</evidence>
<evidence type="ECO:0000313" key="2">
    <source>
        <dbReference type="EMBL" id="SFT16248.1"/>
    </source>
</evidence>
<reference evidence="3" key="1">
    <citation type="submission" date="2016-10" db="EMBL/GenBank/DDBJ databases">
        <authorList>
            <person name="Varghese N."/>
            <person name="Submissions S."/>
        </authorList>
    </citation>
    <scope>NUCLEOTIDE SEQUENCE [LARGE SCALE GENOMIC DNA]</scope>
    <source>
        <strain evidence="3">DSM 26894</strain>
    </source>
</reference>
<keyword evidence="3" id="KW-1185">Reference proteome</keyword>
<proteinExistence type="predicted"/>
<feature type="region of interest" description="Disordered" evidence="1">
    <location>
        <begin position="85"/>
        <end position="109"/>
    </location>
</feature>
<dbReference type="Proteomes" id="UP000199392">
    <property type="component" value="Unassembled WGS sequence"/>
</dbReference>
<gene>
    <name evidence="2" type="ORF">SAMN04488050_112154</name>
</gene>
<accession>A0A1I6VRB8</accession>
<name>A0A1I6VRB8_9RHOB</name>
<dbReference type="OrthoDB" id="7860738at2"/>
<organism evidence="2 3">
    <name type="scientific">Alloyangia pacifica</name>
    <dbReference type="NCBI Taxonomy" id="311180"/>
    <lineage>
        <taxon>Bacteria</taxon>
        <taxon>Pseudomonadati</taxon>
        <taxon>Pseudomonadota</taxon>
        <taxon>Alphaproteobacteria</taxon>
        <taxon>Rhodobacterales</taxon>
        <taxon>Roseobacteraceae</taxon>
        <taxon>Alloyangia</taxon>
    </lineage>
</organism>
<dbReference type="RefSeq" id="WP_092428678.1">
    <property type="nucleotide sequence ID" value="NZ_FNCL01000012.1"/>
</dbReference>
<evidence type="ECO:0000313" key="3">
    <source>
        <dbReference type="Proteomes" id="UP000199392"/>
    </source>
</evidence>
<dbReference type="STRING" id="311180.SAMN04488050_112154"/>
<dbReference type="EMBL" id="FOZW01000012">
    <property type="protein sequence ID" value="SFT16248.1"/>
    <property type="molecule type" value="Genomic_DNA"/>
</dbReference>
<evidence type="ECO:0008006" key="4">
    <source>
        <dbReference type="Google" id="ProtNLM"/>
    </source>
</evidence>
<sequence>MTEIHSHVLDPGRNRNGEDPLVPFLLGARHMPVAISARDVLRLDAHRLQILLVAQRQWQAEELPFTLSDITESFRAGLERLGLPATQFDRENAEPGPASGPENGKEALQ</sequence>